<keyword evidence="1" id="KW-1133">Transmembrane helix</keyword>
<dbReference type="EMBL" id="CAMXCT030003595">
    <property type="protein sequence ID" value="CAL4792602.1"/>
    <property type="molecule type" value="Genomic_DNA"/>
</dbReference>
<feature type="transmembrane region" description="Helical" evidence="1">
    <location>
        <begin position="48"/>
        <end position="67"/>
    </location>
</feature>
<name>A0A9P1G8W0_9DINO</name>
<organism evidence="2">
    <name type="scientific">Cladocopium goreaui</name>
    <dbReference type="NCBI Taxonomy" id="2562237"/>
    <lineage>
        <taxon>Eukaryota</taxon>
        <taxon>Sar</taxon>
        <taxon>Alveolata</taxon>
        <taxon>Dinophyceae</taxon>
        <taxon>Suessiales</taxon>
        <taxon>Symbiodiniaceae</taxon>
        <taxon>Cladocopium</taxon>
    </lineage>
</organism>
<reference evidence="3 4" key="2">
    <citation type="submission" date="2024-05" db="EMBL/GenBank/DDBJ databases">
        <authorList>
            <person name="Chen Y."/>
            <person name="Shah S."/>
            <person name="Dougan E. K."/>
            <person name="Thang M."/>
            <person name="Chan C."/>
        </authorList>
    </citation>
    <scope>NUCLEOTIDE SEQUENCE [LARGE SCALE GENOMIC DNA]</scope>
</reference>
<reference evidence="2" key="1">
    <citation type="submission" date="2022-10" db="EMBL/GenBank/DDBJ databases">
        <authorList>
            <person name="Chen Y."/>
            <person name="Dougan E. K."/>
            <person name="Chan C."/>
            <person name="Rhodes N."/>
            <person name="Thang M."/>
        </authorList>
    </citation>
    <scope>NUCLEOTIDE SEQUENCE</scope>
</reference>
<proteinExistence type="predicted"/>
<dbReference type="EMBL" id="CAMXCT010003595">
    <property type="protein sequence ID" value="CAI4005290.1"/>
    <property type="molecule type" value="Genomic_DNA"/>
</dbReference>
<evidence type="ECO:0000256" key="1">
    <source>
        <dbReference type="SAM" id="Phobius"/>
    </source>
</evidence>
<protein>
    <submittedName>
        <fullName evidence="2">Uncharacterized protein</fullName>
    </submittedName>
</protein>
<keyword evidence="4" id="KW-1185">Reference proteome</keyword>
<dbReference type="OrthoDB" id="341202at2759"/>
<evidence type="ECO:0000313" key="2">
    <source>
        <dbReference type="EMBL" id="CAI4005290.1"/>
    </source>
</evidence>
<gene>
    <name evidence="2" type="ORF">C1SCF055_LOCUS31027</name>
</gene>
<sequence length="82" mass="9014">MLCPRSRHLELTLTAIAKAAKPDPTRRSGLQSFFGKTSAVQTAEQLRATLLLSLGFCVLPACVFTMMHRHGKTLFCYGLSIC</sequence>
<comment type="caution">
    <text evidence="2">The sequence shown here is derived from an EMBL/GenBank/DDBJ whole genome shotgun (WGS) entry which is preliminary data.</text>
</comment>
<dbReference type="Proteomes" id="UP001152797">
    <property type="component" value="Unassembled WGS sequence"/>
</dbReference>
<keyword evidence="1" id="KW-0472">Membrane</keyword>
<accession>A0A9P1G8W0</accession>
<evidence type="ECO:0000313" key="3">
    <source>
        <dbReference type="EMBL" id="CAL4792602.1"/>
    </source>
</evidence>
<dbReference type="AlphaFoldDB" id="A0A9P1G8W0"/>
<keyword evidence="1" id="KW-0812">Transmembrane</keyword>
<evidence type="ECO:0000313" key="4">
    <source>
        <dbReference type="Proteomes" id="UP001152797"/>
    </source>
</evidence>
<dbReference type="EMBL" id="CAMXCT020003595">
    <property type="protein sequence ID" value="CAL1158665.1"/>
    <property type="molecule type" value="Genomic_DNA"/>
</dbReference>